<name>A0A831RUV9_9GAMM</name>
<sequence length="320" mass="35412">MHLLTRQPNISPSAALFIIYLLGASNRTRIGVAAFDKGLPLPASRALIRALFEALRATYLVAGLIMTVKLKRLAARVTTLALALACLPALGNDHSQLRYRSLSFTNLSIEQGLSQVSGNAIIQDSKGFIWIGTQDGLNRFDGHNIRIFRHDKDNPASLGRDFISALAEDDRGRLWIGTRGKGLDEYDPLTETFRHHQIIPGAKGRGSASDVKKLLVHEQRVYIGTLQGLFYLDMKDNRVRSISTPGLQSGSSMIYDLLLMPEGNILVSTSWGVFSLDPETLLLKQKYLHITAPYGSGTNALFHDSRHRLWISTDKHGVLL</sequence>
<dbReference type="EMBL" id="DRLF01000029">
    <property type="protein sequence ID" value="HEC05369.1"/>
    <property type="molecule type" value="Genomic_DNA"/>
</dbReference>
<organism evidence="1">
    <name type="scientific">Thiolapillus brandeum</name>
    <dbReference type="NCBI Taxonomy" id="1076588"/>
    <lineage>
        <taxon>Bacteria</taxon>
        <taxon>Pseudomonadati</taxon>
        <taxon>Pseudomonadota</taxon>
        <taxon>Gammaproteobacteria</taxon>
        <taxon>Chromatiales</taxon>
        <taxon>Sedimenticolaceae</taxon>
        <taxon>Thiolapillus</taxon>
    </lineage>
</organism>
<gene>
    <name evidence="1" type="ORF">ENJ12_00825</name>
</gene>
<reference evidence="1" key="1">
    <citation type="journal article" date="2020" name="mSystems">
        <title>Genome- and Community-Level Interaction Insights into Carbon Utilization and Element Cycling Functions of Hydrothermarchaeota in Hydrothermal Sediment.</title>
        <authorList>
            <person name="Zhou Z."/>
            <person name="Liu Y."/>
            <person name="Xu W."/>
            <person name="Pan J."/>
            <person name="Luo Z.H."/>
            <person name="Li M."/>
        </authorList>
    </citation>
    <scope>NUCLEOTIDE SEQUENCE [LARGE SCALE GENOMIC DNA]</scope>
    <source>
        <strain evidence="1">HyVt-458</strain>
    </source>
</reference>
<protein>
    <recommendedName>
        <fullName evidence="2">Hybrid sensor histidine kinase/response regulator</fullName>
    </recommendedName>
</protein>
<dbReference type="Gene3D" id="2.130.10.10">
    <property type="entry name" value="YVTN repeat-like/Quinoprotein amine dehydrogenase"/>
    <property type="match status" value="1"/>
</dbReference>
<evidence type="ECO:0008006" key="2">
    <source>
        <dbReference type="Google" id="ProtNLM"/>
    </source>
</evidence>
<dbReference type="InterPro" id="IPR011110">
    <property type="entry name" value="Reg_prop"/>
</dbReference>
<feature type="non-terminal residue" evidence="1">
    <location>
        <position position="320"/>
    </location>
</feature>
<dbReference type="InterPro" id="IPR015943">
    <property type="entry name" value="WD40/YVTN_repeat-like_dom_sf"/>
</dbReference>
<comment type="caution">
    <text evidence="1">The sequence shown here is derived from an EMBL/GenBank/DDBJ whole genome shotgun (WGS) entry which is preliminary data.</text>
</comment>
<proteinExistence type="predicted"/>
<dbReference type="SUPFAM" id="SSF63829">
    <property type="entry name" value="Calcium-dependent phosphotriesterase"/>
    <property type="match status" value="1"/>
</dbReference>
<accession>A0A831RUV9</accession>
<dbReference type="AlphaFoldDB" id="A0A831RUV9"/>
<dbReference type="Proteomes" id="UP000886339">
    <property type="component" value="Unassembled WGS sequence"/>
</dbReference>
<dbReference type="Pfam" id="PF07494">
    <property type="entry name" value="Reg_prop"/>
    <property type="match status" value="2"/>
</dbReference>
<evidence type="ECO:0000313" key="1">
    <source>
        <dbReference type="EMBL" id="HEC05369.1"/>
    </source>
</evidence>